<keyword evidence="6 8" id="KW-0472">Membrane</keyword>
<feature type="transmembrane region" description="Helical" evidence="8">
    <location>
        <begin position="400"/>
        <end position="425"/>
    </location>
</feature>
<proteinExistence type="inferred from homology"/>
<feature type="transmembrane region" description="Helical" evidence="8">
    <location>
        <begin position="372"/>
        <end position="393"/>
    </location>
</feature>
<dbReference type="PANTHER" id="PTHR30354">
    <property type="entry name" value="GNT FAMILY GLUCONATE TRANSPORTER"/>
    <property type="match status" value="1"/>
</dbReference>
<evidence type="ECO:0000256" key="6">
    <source>
        <dbReference type="ARBA" id="ARBA00023136"/>
    </source>
</evidence>
<feature type="transmembrane region" description="Helical" evidence="8">
    <location>
        <begin position="275"/>
        <end position="299"/>
    </location>
</feature>
<dbReference type="AlphaFoldDB" id="A0A120KLE9"/>
<gene>
    <name evidence="9" type="ORF">AXF14_06450</name>
</gene>
<keyword evidence="10" id="KW-1185">Reference proteome</keyword>
<name>A0A120KLE9_ACTRD</name>
<evidence type="ECO:0000256" key="8">
    <source>
        <dbReference type="SAM" id="Phobius"/>
    </source>
</evidence>
<feature type="transmembrane region" description="Helical" evidence="8">
    <location>
        <begin position="45"/>
        <end position="64"/>
    </location>
</feature>
<dbReference type="PANTHER" id="PTHR30354:SF22">
    <property type="entry name" value="HIGH-AFFINITY GLUCONATE TRANSPORTER"/>
    <property type="match status" value="1"/>
</dbReference>
<dbReference type="GO" id="GO:0005886">
    <property type="term" value="C:plasma membrane"/>
    <property type="evidence" value="ECO:0007669"/>
    <property type="project" value="UniProtKB-SubCell"/>
</dbReference>
<evidence type="ECO:0000256" key="7">
    <source>
        <dbReference type="ARBA" id="ARBA00049663"/>
    </source>
</evidence>
<dbReference type="InterPro" id="IPR003474">
    <property type="entry name" value="Glcn_transporter"/>
</dbReference>
<feature type="transmembrane region" description="Helical" evidence="8">
    <location>
        <begin position="344"/>
        <end position="366"/>
    </location>
</feature>
<comment type="subcellular location">
    <subcellularLocation>
        <location evidence="1">Cell membrane</location>
        <topology evidence="1">Multi-pass membrane protein</topology>
    </subcellularLocation>
</comment>
<keyword evidence="2" id="KW-0813">Transport</keyword>
<evidence type="ECO:0000313" key="9">
    <source>
        <dbReference type="EMBL" id="AMD87291.1"/>
    </source>
</evidence>
<dbReference type="EMBL" id="CP014228">
    <property type="protein sequence ID" value="AMD87291.1"/>
    <property type="molecule type" value="Genomic_DNA"/>
</dbReference>
<comment type="similarity">
    <text evidence="7">Belongs to the GntP permease family.</text>
</comment>
<dbReference type="NCBIfam" id="TIGR00791">
    <property type="entry name" value="gntP"/>
    <property type="match status" value="1"/>
</dbReference>
<dbReference type="Pfam" id="PF02447">
    <property type="entry name" value="GntP_permease"/>
    <property type="match status" value="1"/>
</dbReference>
<evidence type="ECO:0000313" key="10">
    <source>
        <dbReference type="Proteomes" id="UP000065220"/>
    </source>
</evidence>
<feature type="transmembrane region" description="Helical" evidence="8">
    <location>
        <begin position="20"/>
        <end position="38"/>
    </location>
</feature>
<feature type="transmembrane region" description="Helical" evidence="8">
    <location>
        <begin position="243"/>
        <end position="263"/>
    </location>
</feature>
<evidence type="ECO:0000256" key="4">
    <source>
        <dbReference type="ARBA" id="ARBA00022692"/>
    </source>
</evidence>
<organism evidence="9 10">
    <name type="scientific">Actinomyces radicidentis</name>
    <dbReference type="NCBI Taxonomy" id="111015"/>
    <lineage>
        <taxon>Bacteria</taxon>
        <taxon>Bacillati</taxon>
        <taxon>Actinomycetota</taxon>
        <taxon>Actinomycetes</taxon>
        <taxon>Actinomycetales</taxon>
        <taxon>Actinomycetaceae</taxon>
        <taxon>Actinomyces</taxon>
    </lineage>
</organism>
<dbReference type="GO" id="GO:0015128">
    <property type="term" value="F:gluconate transmembrane transporter activity"/>
    <property type="evidence" value="ECO:0007669"/>
    <property type="project" value="InterPro"/>
</dbReference>
<feature type="transmembrane region" description="Helical" evidence="8">
    <location>
        <begin position="186"/>
        <end position="210"/>
    </location>
</feature>
<accession>A0A120KLE9</accession>
<dbReference type="OrthoDB" id="4325159at2"/>
<protein>
    <submittedName>
        <fullName evidence="9">Gluconate transporter</fullName>
    </submittedName>
</protein>
<dbReference type="Proteomes" id="UP000065220">
    <property type="component" value="Chromosome"/>
</dbReference>
<sequence>MTLLLPLASSDAVAHSSNHAQLLAAALIGIATIIVLIVWRKTHPFLALTLGSAVLALVAGIPLTDAFTSFTNGLGSTIGSVGTLIALGAIIGRLLIDSGGADQIVDTVLAHTTERRLPWAMALIAFVVGIPLFFEVGIVLLIPVVMIVARRAHQPLIRLGVPALAGLSALHGLVPPHPGPLIAIDALGADLGVTLGLGLLVAIPTVVVAGPVAARYMARWVPIEAPEPLGASDDEHEGPRPSFGAALSVVVLPVVLMLLRTVVETSVGEDSSSPVAHVALFLGQPIVALLLTVLVSMVVFGSNLGLSRTEVSSRVGASLGPIAGILLIVGAGGGFKQTLVDSGIATIIATWIQQAAVPALIAGWLVAVAVRLATGSATVATITAAGIMAPLASQMPTTEAALLVLAIGAGSVFLSHVNDAGFWLVKEYFGMTVGQTFRTWSLMETVLSVTAMVVICLIALVLGVL</sequence>
<evidence type="ECO:0000256" key="3">
    <source>
        <dbReference type="ARBA" id="ARBA00022475"/>
    </source>
</evidence>
<dbReference type="STRING" id="111015.AXF14_06450"/>
<dbReference type="RefSeq" id="WP_067941813.1">
    <property type="nucleotide sequence ID" value="NZ_CP014228.1"/>
</dbReference>
<evidence type="ECO:0000256" key="2">
    <source>
        <dbReference type="ARBA" id="ARBA00022448"/>
    </source>
</evidence>
<reference evidence="10" key="1">
    <citation type="submission" date="2016-02" db="EMBL/GenBank/DDBJ databases">
        <authorList>
            <person name="Holder M.E."/>
            <person name="Ajami N.J."/>
            <person name="Petrosino J.F."/>
        </authorList>
    </citation>
    <scope>NUCLEOTIDE SEQUENCE [LARGE SCALE GENOMIC DNA]</scope>
    <source>
        <strain evidence="10">CCUG 36733</strain>
    </source>
</reference>
<feature type="transmembrane region" description="Helical" evidence="8">
    <location>
        <begin position="311"/>
        <end position="332"/>
    </location>
</feature>
<dbReference type="PIRSF" id="PIRSF002746">
    <property type="entry name" value="Gluconate_transporter"/>
    <property type="match status" value="1"/>
</dbReference>
<evidence type="ECO:0000256" key="1">
    <source>
        <dbReference type="ARBA" id="ARBA00004651"/>
    </source>
</evidence>
<feature type="transmembrane region" description="Helical" evidence="8">
    <location>
        <begin position="445"/>
        <end position="464"/>
    </location>
</feature>
<feature type="transmembrane region" description="Helical" evidence="8">
    <location>
        <begin position="117"/>
        <end position="149"/>
    </location>
</feature>
<keyword evidence="4 8" id="KW-0812">Transmembrane</keyword>
<evidence type="ECO:0000256" key="5">
    <source>
        <dbReference type="ARBA" id="ARBA00022989"/>
    </source>
</evidence>
<dbReference type="KEGG" id="ard:AXF14_06450"/>
<keyword evidence="3" id="KW-1003">Cell membrane</keyword>
<keyword evidence="5 8" id="KW-1133">Transmembrane helix</keyword>
<feature type="transmembrane region" description="Helical" evidence="8">
    <location>
        <begin position="76"/>
        <end position="96"/>
    </location>
</feature>